<dbReference type="InterPro" id="IPR014721">
    <property type="entry name" value="Ribsml_uS5_D2-typ_fold_subgr"/>
</dbReference>
<dbReference type="Proteomes" id="UP000570595">
    <property type="component" value="Unassembled WGS sequence"/>
</dbReference>
<reference evidence="3 4" key="1">
    <citation type="submission" date="2020-04" db="EMBL/GenBank/DDBJ databases">
        <title>Perkinsus olseni comparative genomics.</title>
        <authorList>
            <person name="Bogema D.R."/>
        </authorList>
    </citation>
    <scope>NUCLEOTIDE SEQUENCE [LARGE SCALE GENOMIC DNA]</scope>
    <source>
        <strain evidence="3">ATCC PRA-179</strain>
    </source>
</reference>
<evidence type="ECO:0000256" key="2">
    <source>
        <dbReference type="ARBA" id="ARBA00022840"/>
    </source>
</evidence>
<dbReference type="PANTHER" id="PTHR10457">
    <property type="entry name" value="MEVALONATE KINASE/GALACTOKINASE"/>
    <property type="match status" value="1"/>
</dbReference>
<protein>
    <recommendedName>
        <fullName evidence="5">Galactokinase</fullName>
    </recommendedName>
</protein>
<evidence type="ECO:0000256" key="1">
    <source>
        <dbReference type="ARBA" id="ARBA00022741"/>
    </source>
</evidence>
<evidence type="ECO:0000313" key="4">
    <source>
        <dbReference type="Proteomes" id="UP000570595"/>
    </source>
</evidence>
<accession>A0A7J6M266</accession>
<keyword evidence="2" id="KW-0067">ATP-binding</keyword>
<dbReference type="SUPFAM" id="SSF54211">
    <property type="entry name" value="Ribosomal protein S5 domain 2-like"/>
    <property type="match status" value="1"/>
</dbReference>
<name>A0A7J6M266_PEROL</name>
<dbReference type="GO" id="GO:0005524">
    <property type="term" value="F:ATP binding"/>
    <property type="evidence" value="ECO:0007669"/>
    <property type="project" value="UniProtKB-KW"/>
</dbReference>
<keyword evidence="1" id="KW-0547">Nucleotide-binding</keyword>
<dbReference type="GO" id="GO:0006012">
    <property type="term" value="P:galactose metabolic process"/>
    <property type="evidence" value="ECO:0007669"/>
    <property type="project" value="TreeGrafter"/>
</dbReference>
<dbReference type="OrthoDB" id="275179at2759"/>
<dbReference type="AlphaFoldDB" id="A0A7J6M266"/>
<gene>
    <name evidence="3" type="ORF">FOZ61_010732</name>
</gene>
<organism evidence="3 4">
    <name type="scientific">Perkinsus olseni</name>
    <name type="common">Perkinsus atlanticus</name>
    <dbReference type="NCBI Taxonomy" id="32597"/>
    <lineage>
        <taxon>Eukaryota</taxon>
        <taxon>Sar</taxon>
        <taxon>Alveolata</taxon>
        <taxon>Perkinsozoa</taxon>
        <taxon>Perkinsea</taxon>
        <taxon>Perkinsida</taxon>
        <taxon>Perkinsidae</taxon>
        <taxon>Perkinsus</taxon>
    </lineage>
</organism>
<dbReference type="PANTHER" id="PTHR10457:SF7">
    <property type="entry name" value="GALACTOKINASE-RELATED"/>
    <property type="match status" value="1"/>
</dbReference>
<dbReference type="Gene3D" id="3.30.230.10">
    <property type="match status" value="1"/>
</dbReference>
<evidence type="ECO:0008006" key="5">
    <source>
        <dbReference type="Google" id="ProtNLM"/>
    </source>
</evidence>
<comment type="caution">
    <text evidence="3">The sequence shown here is derived from an EMBL/GenBank/DDBJ whole genome shotgun (WGS) entry which is preliminary data.</text>
</comment>
<evidence type="ECO:0000313" key="3">
    <source>
        <dbReference type="EMBL" id="KAF4665619.1"/>
    </source>
</evidence>
<dbReference type="GO" id="GO:0005829">
    <property type="term" value="C:cytosol"/>
    <property type="evidence" value="ECO:0007669"/>
    <property type="project" value="TreeGrafter"/>
</dbReference>
<dbReference type="InterPro" id="IPR020568">
    <property type="entry name" value="Ribosomal_Su5_D2-typ_SF"/>
</dbReference>
<dbReference type="EMBL" id="JABAHT010000090">
    <property type="protein sequence ID" value="KAF4665619.1"/>
    <property type="molecule type" value="Genomic_DNA"/>
</dbReference>
<proteinExistence type="predicted"/>
<sequence length="429" mass="46437">MLQPFPISTLMSAPSGVQPSVQGPVAVGDLLSEASKRYEQEFLQRPDAFSVSPAAIPLLGTSAVHENISVSVAVDRYTVIVGRARQESSEVRVVSTSSGTVCAFQLPPIEGDGDEPAVEVRKCDWCQIIRSLIQELRQLSGIDISGFTAVVHGTIPPNQSMNSSAALEVAMAALVQRLFPQSFCTVSQMDMLLACRRADQKCLAIGSNAFTSSALEQLTCTFSRQMHAIHADAGDMRIFDFISFPSQPTIRLLLIAPLISQECLQLPLDRWQDSPTEDELAVAAAQLMGRPSLRDMTIEDVDGAPLDDRQRKAVMGVVLEANRVNQLVSMQRSCTAEDLGALLNSDRLANDECLRLLSAIRFLPGIFGCRRVNGSYQSSSGFAALAVADVGVCGSYLVKFAQDYNCTVHVLTPADGAYSSYLKFMAPQH</sequence>
<dbReference type="GO" id="GO:0004335">
    <property type="term" value="F:galactokinase activity"/>
    <property type="evidence" value="ECO:0007669"/>
    <property type="project" value="TreeGrafter"/>
</dbReference>